<sequence length="555" mass="59420">MASTVSHPLPGPAHILVVDDEPDLRTLYELTLLREGYRVDAAASVAEARQCLDERAFDAVITDMRLPDGYGLELLKLLKARQRPERCVVMTAYGSAENAVEALKAGAFDYLTKPVDLKQFRTVVASAIQGRQAPWPVATRSAAPAAEAWPQPGAPGQQALERLVGQSEALQAVKQRVSKVARGMAPVLIRGESGTGKELVAQAVHACSQRSEGPWVAVNCGAIPENLLEAEFFGARKGSYTGAQQDREGYFQAASGGTLFLDEIGDLPLAMQSKLLRAIQERSIRPLGSTQEVPVDVRIVSATHKDLAADVQAGRFRQDLYYRLNVIEVLVPPLRERREDLPGLCQALLDRIGRESGLPTPRLTPQALALLQPHPLAGNVRELENLLHRAVALSDGEELAMDQALWLSCVAPSDDDPAARTAPPADAAPVTALPPVTAAGPGHSAAPQAVGQLLRPAEGARGHAPTAAAAQPWQTPAQASALGGPADGAVPLPSDLQAYLDEQERAILVRALEESHFNRTAAAARLGLSLRQIRYRIERLNIPIPQEGEPHDPAS</sequence>
<evidence type="ECO:0000256" key="2">
    <source>
        <dbReference type="ARBA" id="ARBA00022840"/>
    </source>
</evidence>
<comment type="caution">
    <text evidence="9">The sequence shown here is derived from an EMBL/GenBank/DDBJ whole genome shotgun (WGS) entry which is preliminary data.</text>
</comment>
<dbReference type="InterPro" id="IPR003593">
    <property type="entry name" value="AAA+_ATPase"/>
</dbReference>
<feature type="compositionally biased region" description="Low complexity" evidence="6">
    <location>
        <begin position="419"/>
        <end position="441"/>
    </location>
</feature>
<keyword evidence="2" id="KW-0067">ATP-binding</keyword>
<evidence type="ECO:0000313" key="9">
    <source>
        <dbReference type="EMBL" id="MDD0840049.1"/>
    </source>
</evidence>
<dbReference type="Pfam" id="PF00158">
    <property type="entry name" value="Sigma54_activat"/>
    <property type="match status" value="1"/>
</dbReference>
<dbReference type="InterPro" id="IPR009057">
    <property type="entry name" value="Homeodomain-like_sf"/>
</dbReference>
<evidence type="ECO:0000256" key="3">
    <source>
        <dbReference type="ARBA" id="ARBA00023015"/>
    </source>
</evidence>
<dbReference type="Gene3D" id="1.10.10.60">
    <property type="entry name" value="Homeodomain-like"/>
    <property type="match status" value="1"/>
</dbReference>
<dbReference type="SUPFAM" id="SSF46689">
    <property type="entry name" value="Homeodomain-like"/>
    <property type="match status" value="1"/>
</dbReference>
<feature type="modified residue" description="4-aspartylphosphate" evidence="5">
    <location>
        <position position="63"/>
    </location>
</feature>
<dbReference type="PROSITE" id="PS00676">
    <property type="entry name" value="SIGMA54_INTERACT_2"/>
    <property type="match status" value="1"/>
</dbReference>
<dbReference type="InterPro" id="IPR001789">
    <property type="entry name" value="Sig_transdc_resp-reg_receiver"/>
</dbReference>
<keyword evidence="5" id="KW-0597">Phosphoprotein</keyword>
<dbReference type="InterPro" id="IPR027417">
    <property type="entry name" value="P-loop_NTPase"/>
</dbReference>
<feature type="compositionally biased region" description="Low complexity" evidence="6">
    <location>
        <begin position="464"/>
        <end position="481"/>
    </location>
</feature>
<dbReference type="InterPro" id="IPR002197">
    <property type="entry name" value="HTH_Fis"/>
</dbReference>
<dbReference type="PROSITE" id="PS50045">
    <property type="entry name" value="SIGMA54_INTERACT_4"/>
    <property type="match status" value="1"/>
</dbReference>
<evidence type="ECO:0000256" key="4">
    <source>
        <dbReference type="ARBA" id="ARBA00023163"/>
    </source>
</evidence>
<dbReference type="InterPro" id="IPR058031">
    <property type="entry name" value="AAA_lid_NorR"/>
</dbReference>
<dbReference type="EMBL" id="JAQSIP010000007">
    <property type="protein sequence ID" value="MDD0840049.1"/>
    <property type="molecule type" value="Genomic_DNA"/>
</dbReference>
<name>A0ABT5N152_9BURK</name>
<dbReference type="InterPro" id="IPR025662">
    <property type="entry name" value="Sigma_54_int_dom_ATP-bd_1"/>
</dbReference>
<dbReference type="InterPro" id="IPR002078">
    <property type="entry name" value="Sigma_54_int"/>
</dbReference>
<keyword evidence="4" id="KW-0804">Transcription</keyword>
<dbReference type="PANTHER" id="PTHR32071">
    <property type="entry name" value="TRANSCRIPTIONAL REGULATORY PROTEIN"/>
    <property type="match status" value="1"/>
</dbReference>
<dbReference type="InterPro" id="IPR011006">
    <property type="entry name" value="CheY-like_superfamily"/>
</dbReference>
<dbReference type="Gene3D" id="3.40.50.300">
    <property type="entry name" value="P-loop containing nucleotide triphosphate hydrolases"/>
    <property type="match status" value="1"/>
</dbReference>
<proteinExistence type="predicted"/>
<accession>A0ABT5N152</accession>
<dbReference type="SUPFAM" id="SSF52540">
    <property type="entry name" value="P-loop containing nucleoside triphosphate hydrolases"/>
    <property type="match status" value="1"/>
</dbReference>
<evidence type="ECO:0000313" key="10">
    <source>
        <dbReference type="Proteomes" id="UP001528673"/>
    </source>
</evidence>
<dbReference type="PANTHER" id="PTHR32071:SF100">
    <property type="entry name" value="RESPONSE REGULATOR PROTEIN PILR"/>
    <property type="match status" value="1"/>
</dbReference>
<evidence type="ECO:0000256" key="5">
    <source>
        <dbReference type="PROSITE-ProRule" id="PRU00169"/>
    </source>
</evidence>
<feature type="region of interest" description="Disordered" evidence="6">
    <location>
        <begin position="413"/>
        <end position="446"/>
    </location>
</feature>
<dbReference type="SMART" id="SM00448">
    <property type="entry name" value="REC"/>
    <property type="match status" value="1"/>
</dbReference>
<evidence type="ECO:0000256" key="6">
    <source>
        <dbReference type="SAM" id="MobiDB-lite"/>
    </source>
</evidence>
<evidence type="ECO:0000259" key="8">
    <source>
        <dbReference type="PROSITE" id="PS50110"/>
    </source>
</evidence>
<dbReference type="InterPro" id="IPR025943">
    <property type="entry name" value="Sigma_54_int_dom_ATP-bd_2"/>
</dbReference>
<dbReference type="Pfam" id="PF25601">
    <property type="entry name" value="AAA_lid_14"/>
    <property type="match status" value="1"/>
</dbReference>
<reference evidence="9 10" key="1">
    <citation type="submission" date="2023-02" db="EMBL/GenBank/DDBJ databases">
        <title>Bacterial whole genomic sequence of Curvibacter sp. HBC61.</title>
        <authorList>
            <person name="Le V."/>
            <person name="Ko S.-R."/>
            <person name="Ahn C.-Y."/>
            <person name="Oh H.-M."/>
        </authorList>
    </citation>
    <scope>NUCLEOTIDE SEQUENCE [LARGE SCALE GENOMIC DNA]</scope>
    <source>
        <strain evidence="9 10">HBC61</strain>
    </source>
</reference>
<dbReference type="SUPFAM" id="SSF52172">
    <property type="entry name" value="CheY-like"/>
    <property type="match status" value="1"/>
</dbReference>
<dbReference type="Gene3D" id="3.40.50.2300">
    <property type="match status" value="1"/>
</dbReference>
<dbReference type="Pfam" id="PF02954">
    <property type="entry name" value="HTH_8"/>
    <property type="match status" value="1"/>
</dbReference>
<feature type="domain" description="Response regulatory" evidence="8">
    <location>
        <begin position="14"/>
        <end position="128"/>
    </location>
</feature>
<gene>
    <name evidence="9" type="ORF">PSQ40_15805</name>
</gene>
<feature type="domain" description="Sigma-54 factor interaction" evidence="7">
    <location>
        <begin position="163"/>
        <end position="392"/>
    </location>
</feature>
<dbReference type="Gene3D" id="1.10.8.60">
    <property type="match status" value="1"/>
</dbReference>
<protein>
    <submittedName>
        <fullName evidence="9">Sigma 54-interacting transcriptional regulator</fullName>
    </submittedName>
</protein>
<dbReference type="Pfam" id="PF00072">
    <property type="entry name" value="Response_reg"/>
    <property type="match status" value="1"/>
</dbReference>
<evidence type="ECO:0000259" key="7">
    <source>
        <dbReference type="PROSITE" id="PS50045"/>
    </source>
</evidence>
<feature type="region of interest" description="Disordered" evidence="6">
    <location>
        <begin position="458"/>
        <end position="488"/>
    </location>
</feature>
<organism evidence="9 10">
    <name type="scientific">Curvibacter cyanobacteriorum</name>
    <dbReference type="NCBI Taxonomy" id="3026422"/>
    <lineage>
        <taxon>Bacteria</taxon>
        <taxon>Pseudomonadati</taxon>
        <taxon>Pseudomonadota</taxon>
        <taxon>Betaproteobacteria</taxon>
        <taxon>Burkholderiales</taxon>
        <taxon>Comamonadaceae</taxon>
        <taxon>Curvibacter</taxon>
    </lineage>
</organism>
<keyword evidence="3" id="KW-0805">Transcription regulation</keyword>
<dbReference type="RefSeq" id="WP_273952754.1">
    <property type="nucleotide sequence ID" value="NZ_JAQSIP010000007.1"/>
</dbReference>
<keyword evidence="10" id="KW-1185">Reference proteome</keyword>
<dbReference type="CDD" id="cd00009">
    <property type="entry name" value="AAA"/>
    <property type="match status" value="1"/>
</dbReference>
<evidence type="ECO:0000256" key="1">
    <source>
        <dbReference type="ARBA" id="ARBA00022741"/>
    </source>
</evidence>
<dbReference type="PROSITE" id="PS50110">
    <property type="entry name" value="RESPONSE_REGULATORY"/>
    <property type="match status" value="1"/>
</dbReference>
<dbReference type="Proteomes" id="UP001528673">
    <property type="component" value="Unassembled WGS sequence"/>
</dbReference>
<keyword evidence="1" id="KW-0547">Nucleotide-binding</keyword>
<dbReference type="PRINTS" id="PR01590">
    <property type="entry name" value="HTHFIS"/>
</dbReference>
<dbReference type="PROSITE" id="PS00675">
    <property type="entry name" value="SIGMA54_INTERACT_1"/>
    <property type="match status" value="1"/>
</dbReference>
<dbReference type="SMART" id="SM00382">
    <property type="entry name" value="AAA"/>
    <property type="match status" value="1"/>
</dbReference>